<dbReference type="PANTHER" id="PTHR21716">
    <property type="entry name" value="TRANSMEMBRANE PROTEIN"/>
    <property type="match status" value="1"/>
</dbReference>
<feature type="transmembrane region" description="Helical" evidence="8">
    <location>
        <begin position="357"/>
        <end position="388"/>
    </location>
</feature>
<comment type="similarity">
    <text evidence="2">Belongs to the autoinducer-2 exporter (AI-2E) (TC 2.A.86) family.</text>
</comment>
<gene>
    <name evidence="9" type="ORF">SAMN05216219_2410</name>
</gene>
<feature type="transmembrane region" description="Helical" evidence="8">
    <location>
        <begin position="321"/>
        <end position="337"/>
    </location>
</feature>
<evidence type="ECO:0000256" key="6">
    <source>
        <dbReference type="ARBA" id="ARBA00022989"/>
    </source>
</evidence>
<sequence length="426" mass="45515">MWAIRRDRILTAAHTPRNPTGQNGCTNYSVKMSPEIQRPEIQRPEGHDKSVRELWTDRLGHIGTRSVQILVIITLASVAVIGMIQLKLVVIPVLIALIVAAAAAPAIVWLRRFMSGLLAAWVTLLAGIIFFGGVITLIVFAVRNQWDELARRAVEGIDHLIAWLKDGPLPIDAQQIEDATDTVIDFVTSSQFGSGALAGVSVAANIVTGLVLAIVVLFYFLKDGDEMWRFFLKPLSGERLERGKRIGRTSVRVLGGYVRGTAIIAFVDAFFIGLGLVILQVPLALPLTVIVFVSSFIPIVGATLASLLAALVALVGTENGPVTALIVLAIAVGVNQLEGNFLQPIVMGQSLKLHPLVILVALTAGTIVGGVIGAILAVPITAVAWAILKVWNGPELPTRTLQPRRAKRAAIPAKSAEALVAETSAR</sequence>
<feature type="transmembrane region" description="Helical" evidence="8">
    <location>
        <begin position="289"/>
        <end position="314"/>
    </location>
</feature>
<comment type="subcellular location">
    <subcellularLocation>
        <location evidence="1">Cell membrane</location>
        <topology evidence="1">Multi-pass membrane protein</topology>
    </subcellularLocation>
</comment>
<reference evidence="10" key="1">
    <citation type="submission" date="2016-10" db="EMBL/GenBank/DDBJ databases">
        <authorList>
            <person name="Varghese N."/>
            <person name="Submissions S."/>
        </authorList>
    </citation>
    <scope>NUCLEOTIDE SEQUENCE [LARGE SCALE GENOMIC DNA]</scope>
    <source>
        <strain evidence="10">CGMCC 1.11101</strain>
    </source>
</reference>
<dbReference type="GO" id="GO:0005886">
    <property type="term" value="C:plasma membrane"/>
    <property type="evidence" value="ECO:0007669"/>
    <property type="project" value="UniProtKB-SubCell"/>
</dbReference>
<feature type="transmembrane region" description="Helical" evidence="8">
    <location>
        <begin position="67"/>
        <end position="84"/>
    </location>
</feature>
<evidence type="ECO:0000256" key="5">
    <source>
        <dbReference type="ARBA" id="ARBA00022692"/>
    </source>
</evidence>
<feature type="transmembrane region" description="Helical" evidence="8">
    <location>
        <begin position="117"/>
        <end position="142"/>
    </location>
</feature>
<evidence type="ECO:0000256" key="3">
    <source>
        <dbReference type="ARBA" id="ARBA00022448"/>
    </source>
</evidence>
<keyword evidence="6 8" id="KW-1133">Transmembrane helix</keyword>
<keyword evidence="10" id="KW-1185">Reference proteome</keyword>
<name>A0A1I5CM10_9MICO</name>
<dbReference type="AlphaFoldDB" id="A0A1I5CM10"/>
<keyword evidence="4" id="KW-1003">Cell membrane</keyword>
<proteinExistence type="inferred from homology"/>
<evidence type="ECO:0000256" key="2">
    <source>
        <dbReference type="ARBA" id="ARBA00009773"/>
    </source>
</evidence>
<accession>A0A1I5CM10</accession>
<feature type="transmembrane region" description="Helical" evidence="8">
    <location>
        <begin position="196"/>
        <end position="221"/>
    </location>
</feature>
<dbReference type="GO" id="GO:0055085">
    <property type="term" value="P:transmembrane transport"/>
    <property type="evidence" value="ECO:0007669"/>
    <property type="project" value="TreeGrafter"/>
</dbReference>
<keyword evidence="7 8" id="KW-0472">Membrane</keyword>
<evidence type="ECO:0000313" key="10">
    <source>
        <dbReference type="Proteomes" id="UP000198867"/>
    </source>
</evidence>
<protein>
    <submittedName>
        <fullName evidence="9">Predicted PurR-regulated permease PerM</fullName>
    </submittedName>
</protein>
<dbReference type="EMBL" id="FOVM01000007">
    <property type="protein sequence ID" value="SFN87957.1"/>
    <property type="molecule type" value="Genomic_DNA"/>
</dbReference>
<evidence type="ECO:0000256" key="7">
    <source>
        <dbReference type="ARBA" id="ARBA00023136"/>
    </source>
</evidence>
<evidence type="ECO:0000256" key="1">
    <source>
        <dbReference type="ARBA" id="ARBA00004651"/>
    </source>
</evidence>
<evidence type="ECO:0000256" key="8">
    <source>
        <dbReference type="SAM" id="Phobius"/>
    </source>
</evidence>
<dbReference type="Pfam" id="PF01594">
    <property type="entry name" value="AI-2E_transport"/>
    <property type="match status" value="1"/>
</dbReference>
<dbReference type="InterPro" id="IPR002549">
    <property type="entry name" value="AI-2E-like"/>
</dbReference>
<dbReference type="PANTHER" id="PTHR21716:SF53">
    <property type="entry name" value="PERMEASE PERM-RELATED"/>
    <property type="match status" value="1"/>
</dbReference>
<keyword evidence="3" id="KW-0813">Transport</keyword>
<evidence type="ECO:0000313" key="9">
    <source>
        <dbReference type="EMBL" id="SFN87957.1"/>
    </source>
</evidence>
<feature type="transmembrane region" description="Helical" evidence="8">
    <location>
        <begin position="262"/>
        <end position="283"/>
    </location>
</feature>
<feature type="transmembrane region" description="Helical" evidence="8">
    <location>
        <begin position="90"/>
        <end position="110"/>
    </location>
</feature>
<organism evidence="9 10">
    <name type="scientific">Mycetocola miduiensis</name>
    <dbReference type="NCBI Taxonomy" id="995034"/>
    <lineage>
        <taxon>Bacteria</taxon>
        <taxon>Bacillati</taxon>
        <taxon>Actinomycetota</taxon>
        <taxon>Actinomycetes</taxon>
        <taxon>Micrococcales</taxon>
        <taxon>Microbacteriaceae</taxon>
        <taxon>Mycetocola</taxon>
    </lineage>
</organism>
<evidence type="ECO:0000256" key="4">
    <source>
        <dbReference type="ARBA" id="ARBA00022475"/>
    </source>
</evidence>
<keyword evidence="5 8" id="KW-0812">Transmembrane</keyword>
<dbReference type="Proteomes" id="UP000198867">
    <property type="component" value="Unassembled WGS sequence"/>
</dbReference>